<evidence type="ECO:0000313" key="15">
    <source>
        <dbReference type="EMBL" id="OBS21195.1"/>
    </source>
</evidence>
<name>A0A1B8AKP8_FUSPO</name>
<feature type="compositionally biased region" description="Polar residues" evidence="13">
    <location>
        <begin position="600"/>
        <end position="609"/>
    </location>
</feature>
<dbReference type="Pfam" id="PF23023">
    <property type="entry name" value="Anti-Pycsar_Apyc1"/>
    <property type="match status" value="1"/>
</dbReference>
<evidence type="ECO:0000256" key="11">
    <source>
        <dbReference type="ARBA" id="ARBA00039759"/>
    </source>
</evidence>
<reference evidence="15 16" key="1">
    <citation type="submission" date="2016-06" db="EMBL/GenBank/DDBJ databases">
        <title>Living apart together: crosstalk between the core and supernumerary genomes in a fungal plant pathogen.</title>
        <authorList>
            <person name="Vanheule A."/>
            <person name="Audenaert K."/>
            <person name="Warris S."/>
            <person name="Van De Geest H."/>
            <person name="Schijlen E."/>
            <person name="Hofte M."/>
            <person name="De Saeger S."/>
            <person name="Haesaert G."/>
            <person name="Waalwijk C."/>
            <person name="Van Der Lee T."/>
        </authorList>
    </citation>
    <scope>NUCLEOTIDE SEQUENCE [LARGE SCALE GENOMIC DNA]</scope>
    <source>
        <strain evidence="15 16">2516</strain>
    </source>
</reference>
<dbReference type="PANTHER" id="PTHR23240">
    <property type="entry name" value="DNA CROSS-LINK REPAIR PROTEIN PSO2/SNM1-RELATED"/>
    <property type="match status" value="1"/>
</dbReference>
<accession>A0A1B8AKP8</accession>
<keyword evidence="4" id="KW-0255">Endonuclease</keyword>
<dbReference type="STRING" id="36050.A0A1B8AKP8"/>
<evidence type="ECO:0000256" key="2">
    <source>
        <dbReference type="ARBA" id="ARBA00010304"/>
    </source>
</evidence>
<dbReference type="Pfam" id="PF07522">
    <property type="entry name" value="DRMBL"/>
    <property type="match status" value="1"/>
</dbReference>
<keyword evidence="9" id="KW-0234">DNA repair</keyword>
<dbReference type="GO" id="GO:0000723">
    <property type="term" value="P:telomere maintenance"/>
    <property type="evidence" value="ECO:0007669"/>
    <property type="project" value="TreeGrafter"/>
</dbReference>
<keyword evidence="6" id="KW-0378">Hydrolase</keyword>
<dbReference type="PANTHER" id="PTHR23240:SF8">
    <property type="entry name" value="PROTEIN ARTEMIS"/>
    <property type="match status" value="1"/>
</dbReference>
<evidence type="ECO:0000256" key="4">
    <source>
        <dbReference type="ARBA" id="ARBA00022759"/>
    </source>
</evidence>
<keyword evidence="8" id="KW-0233">DNA recombination</keyword>
<evidence type="ECO:0000256" key="1">
    <source>
        <dbReference type="ARBA" id="ARBA00004123"/>
    </source>
</evidence>
<keyword evidence="16" id="KW-1185">Reference proteome</keyword>
<dbReference type="GO" id="GO:0004519">
    <property type="term" value="F:endonuclease activity"/>
    <property type="evidence" value="ECO:0007669"/>
    <property type="project" value="UniProtKB-KW"/>
</dbReference>
<dbReference type="OMA" id="VFYFRAW"/>
<comment type="subcellular location">
    <subcellularLocation>
        <location evidence="1">Nucleus</location>
    </subcellularLocation>
</comment>
<evidence type="ECO:0000256" key="9">
    <source>
        <dbReference type="ARBA" id="ARBA00023204"/>
    </source>
</evidence>
<dbReference type="EMBL" id="LYXU01000003">
    <property type="protein sequence ID" value="OBS21195.1"/>
    <property type="molecule type" value="Genomic_DNA"/>
</dbReference>
<keyword evidence="5" id="KW-0227">DNA damage</keyword>
<feature type="compositionally biased region" description="Basic and acidic residues" evidence="13">
    <location>
        <begin position="520"/>
        <end position="531"/>
    </location>
</feature>
<evidence type="ECO:0000256" key="12">
    <source>
        <dbReference type="ARBA" id="ARBA00042677"/>
    </source>
</evidence>
<dbReference type="InterPro" id="IPR036866">
    <property type="entry name" value="RibonucZ/Hydroxyglut_hydro"/>
</dbReference>
<proteinExistence type="inferred from homology"/>
<evidence type="ECO:0000313" key="16">
    <source>
        <dbReference type="Proteomes" id="UP000091967"/>
    </source>
</evidence>
<dbReference type="GO" id="GO:0036297">
    <property type="term" value="P:interstrand cross-link repair"/>
    <property type="evidence" value="ECO:0007669"/>
    <property type="project" value="TreeGrafter"/>
</dbReference>
<dbReference type="GO" id="GO:0006310">
    <property type="term" value="P:DNA recombination"/>
    <property type="evidence" value="ECO:0007669"/>
    <property type="project" value="UniProtKB-KW"/>
</dbReference>
<comment type="similarity">
    <text evidence="2">Belongs to the DNA repair metallo-beta-lactamase (DRMBL) family.</text>
</comment>
<keyword evidence="10" id="KW-0539">Nucleus</keyword>
<keyword evidence="3" id="KW-0540">Nuclease</keyword>
<dbReference type="GO" id="GO:0006303">
    <property type="term" value="P:double-strand break repair via nonhomologous end joining"/>
    <property type="evidence" value="ECO:0007669"/>
    <property type="project" value="TreeGrafter"/>
</dbReference>
<dbReference type="SUPFAM" id="SSF56281">
    <property type="entry name" value="Metallo-hydrolase/oxidoreductase"/>
    <property type="match status" value="1"/>
</dbReference>
<evidence type="ECO:0000256" key="7">
    <source>
        <dbReference type="ARBA" id="ARBA00022839"/>
    </source>
</evidence>
<dbReference type="InterPro" id="IPR011084">
    <property type="entry name" value="DRMBL"/>
</dbReference>
<organism evidence="15 16">
    <name type="scientific">Fusarium poae</name>
    <dbReference type="NCBI Taxonomy" id="36050"/>
    <lineage>
        <taxon>Eukaryota</taxon>
        <taxon>Fungi</taxon>
        <taxon>Dikarya</taxon>
        <taxon>Ascomycota</taxon>
        <taxon>Pezizomycotina</taxon>
        <taxon>Sordariomycetes</taxon>
        <taxon>Hypocreomycetidae</taxon>
        <taxon>Hypocreales</taxon>
        <taxon>Nectriaceae</taxon>
        <taxon>Fusarium</taxon>
    </lineage>
</organism>
<evidence type="ECO:0000256" key="8">
    <source>
        <dbReference type="ARBA" id="ARBA00023172"/>
    </source>
</evidence>
<dbReference type="GO" id="GO:0003684">
    <property type="term" value="F:damaged DNA binding"/>
    <property type="evidence" value="ECO:0007669"/>
    <property type="project" value="TreeGrafter"/>
</dbReference>
<dbReference type="GO" id="GO:0005634">
    <property type="term" value="C:nucleus"/>
    <property type="evidence" value="ECO:0007669"/>
    <property type="project" value="UniProtKB-SubCell"/>
</dbReference>
<feature type="region of interest" description="Disordered" evidence="13">
    <location>
        <begin position="595"/>
        <end position="638"/>
    </location>
</feature>
<feature type="compositionally biased region" description="Polar residues" evidence="13">
    <location>
        <begin position="496"/>
        <end position="513"/>
    </location>
</feature>
<gene>
    <name evidence="15" type="ORF">FPOA_07533</name>
</gene>
<dbReference type="Gene3D" id="3.60.15.10">
    <property type="entry name" value="Ribonuclease Z/Hydroxyacylglutathione hydrolase-like"/>
    <property type="match status" value="1"/>
</dbReference>
<dbReference type="AlphaFoldDB" id="A0A1B8AKP8"/>
<dbReference type="GO" id="GO:0035312">
    <property type="term" value="F:5'-3' DNA exonuclease activity"/>
    <property type="evidence" value="ECO:0007669"/>
    <property type="project" value="TreeGrafter"/>
</dbReference>
<evidence type="ECO:0000259" key="14">
    <source>
        <dbReference type="Pfam" id="PF07522"/>
    </source>
</evidence>
<evidence type="ECO:0000256" key="13">
    <source>
        <dbReference type="SAM" id="MobiDB-lite"/>
    </source>
</evidence>
<protein>
    <recommendedName>
        <fullName evidence="11">Protein artemis</fullName>
    </recommendedName>
    <alternativeName>
        <fullName evidence="12">DNA cross-link repair 1C protein</fullName>
    </alternativeName>
</protein>
<feature type="region of interest" description="Disordered" evidence="13">
    <location>
        <begin position="494"/>
        <end position="531"/>
    </location>
</feature>
<evidence type="ECO:0000256" key="3">
    <source>
        <dbReference type="ARBA" id="ARBA00022722"/>
    </source>
</evidence>
<comment type="caution">
    <text evidence="15">The sequence shown here is derived from an EMBL/GenBank/DDBJ whole genome shotgun (WGS) entry which is preliminary data.</text>
</comment>
<evidence type="ECO:0000256" key="10">
    <source>
        <dbReference type="ARBA" id="ARBA00023242"/>
    </source>
</evidence>
<dbReference type="Proteomes" id="UP000091967">
    <property type="component" value="Unassembled WGS sequence"/>
</dbReference>
<keyword evidence="7" id="KW-0269">Exonuclease</keyword>
<feature type="domain" description="DNA repair metallo-beta-lactamase" evidence="14">
    <location>
        <begin position="426"/>
        <end position="456"/>
    </location>
</feature>
<sequence>MSTFNGIVSEFPDIRIDFFRRNADAQPPLACFLSHVHSDHLAGLESLRSPFVYCSAATREILLRLERYPCRINYAKGVLEARQQTFKHLSKVLKSLPLETPTTIELRPGQEIQVTLFDANHCPGAVMFLVEGDGRAILYTGDIRSEPWFVNAISRNPNLVEYTSGLKILDKIYLDTSFTEDVPFETKAHGIAELLKKVSKYPKDTVFHFQAWTYGYEDVWIALSKALKSKIHVDDYKLHIYSSLKSKKPKSPSEANVHLTAESPALTGHMCGNTPQSGCLTSDTNVRLHSCERGSMCEVASRPMTVSIQPIITHLSPEEDLAEVGVGGGGEDLKQEAELDLDQASLNALLNLAQASSATSADMPDMLREGLEQLVSAGHNIPLDWNADTLSTHSAEEVITMLVKRLRKNSKTQKPVHEEALPKTICFPYSRHSSLPELCHFIEAFQPKDVWPCTVNTAEWLRKGTTIRSLFGRFCSGTDFEHDRVMQALAAKHALDSQNQQHTSQTTVNSDPAPSSPIHEPQDSQERKRGDVEPRFVSPLLDTQASDYQEEAILDPEQPDDLNALSESVLVRQDNDAHVAQSRVIPQDLDTASEELAGNVSDNRPQASSTRKRDFSNVSQDAPEDGYQETKNTSGKSRDLIISENHSLACQEAYWQMIRNFRGDTPWTPLQLISTSNEYSSLEKEL</sequence>
<evidence type="ECO:0000256" key="5">
    <source>
        <dbReference type="ARBA" id="ARBA00022763"/>
    </source>
</evidence>
<evidence type="ECO:0000256" key="6">
    <source>
        <dbReference type="ARBA" id="ARBA00022801"/>
    </source>
</evidence>